<organism evidence="3 4">
    <name type="scientific">Streptomyces lavenduligriseus</name>
    <dbReference type="NCBI Taxonomy" id="67315"/>
    <lineage>
        <taxon>Bacteria</taxon>
        <taxon>Bacillati</taxon>
        <taxon>Actinomycetota</taxon>
        <taxon>Actinomycetes</taxon>
        <taxon>Kitasatosporales</taxon>
        <taxon>Streptomycetaceae</taxon>
        <taxon>Streptomyces</taxon>
    </lineage>
</organism>
<dbReference type="PROSITE" id="PS00086">
    <property type="entry name" value="CYTOCHROME_P450"/>
    <property type="match status" value="1"/>
</dbReference>
<evidence type="ECO:0000313" key="3">
    <source>
        <dbReference type="EMBL" id="MCL3992460.1"/>
    </source>
</evidence>
<dbReference type="InterPro" id="IPR036396">
    <property type="entry name" value="Cyt_P450_sf"/>
</dbReference>
<keyword evidence="4" id="KW-1185">Reference proteome</keyword>
<dbReference type="CDD" id="cd11031">
    <property type="entry name" value="Cyp158A-like"/>
    <property type="match status" value="1"/>
</dbReference>
<dbReference type="InterPro" id="IPR002397">
    <property type="entry name" value="Cyt_P450_B"/>
</dbReference>
<keyword evidence="2" id="KW-0479">Metal-binding</keyword>
<keyword evidence="2" id="KW-0349">Heme</keyword>
<sequence>MTDTHTGPTPADAVPAYPFSLPHALDLDPHYAELRRDEPVSRVRLPYGEGTAWLVTRMSDARIVLGDSRFSTAAATDPATPRMFPTPPEPDGVLAQDPPDHTRLRRLVGKAFTARRVEEMRPRVRALVDSLLDDMVAHGSPADLVEFLAVPFPVAVICELLGVPLEDRDLFRTFSDAMLSSTRLTAAEIQRVQQDFMVYMDGLVAQRRDAPTEDLLGALALATDNDDHLTKGEIVNMGVSLLIAGHETSVNQITNLVHLLLTERKRYESLVADPALVPAAVEEMLRYTPLVSAGSFVRVATEDVELSTVTVRAGEPCVVHFASANRDEEVFDHADELDFHRERNPHIAFGHGAHHCIGAQLGRLELQEALSALVRRFPTLDLAEPVAGLKWKQGMLIRGLERQIVSW</sequence>
<reference evidence="3 4" key="1">
    <citation type="submission" date="2022-05" db="EMBL/GenBank/DDBJ databases">
        <title>Genome Resource of Streptomyces lavenduligriseus GA1-1, a Strain with Broad-Spectrum Antifungal Activity against Phytopathogenic Fungi.</title>
        <authorList>
            <person name="Qi D."/>
        </authorList>
    </citation>
    <scope>NUCLEOTIDE SEQUENCE [LARGE SCALE GENOMIC DNA]</scope>
    <source>
        <strain evidence="3 4">GA1-1</strain>
    </source>
</reference>
<dbReference type="EMBL" id="JAMCCK010000005">
    <property type="protein sequence ID" value="MCL3992460.1"/>
    <property type="molecule type" value="Genomic_DNA"/>
</dbReference>
<comment type="caution">
    <text evidence="3">The sequence shown here is derived from an EMBL/GenBank/DDBJ whole genome shotgun (WGS) entry which is preliminary data.</text>
</comment>
<proteinExistence type="inferred from homology"/>
<dbReference type="PANTHER" id="PTHR46696:SF1">
    <property type="entry name" value="CYTOCHROME P450 YJIB-RELATED"/>
    <property type="match status" value="1"/>
</dbReference>
<dbReference type="Proteomes" id="UP001202052">
    <property type="component" value="Unassembled WGS sequence"/>
</dbReference>
<keyword evidence="2" id="KW-0408">Iron</keyword>
<dbReference type="PRINTS" id="PR00359">
    <property type="entry name" value="BP450"/>
</dbReference>
<gene>
    <name evidence="3" type="ORF">M4438_02760</name>
</gene>
<keyword evidence="2" id="KW-0503">Monooxygenase</keyword>
<protein>
    <submittedName>
        <fullName evidence="3">Cytochrome P450</fullName>
    </submittedName>
</protein>
<dbReference type="PRINTS" id="PR00385">
    <property type="entry name" value="P450"/>
</dbReference>
<evidence type="ECO:0000313" key="4">
    <source>
        <dbReference type="Proteomes" id="UP001202052"/>
    </source>
</evidence>
<dbReference type="PANTHER" id="PTHR46696">
    <property type="entry name" value="P450, PUTATIVE (EUROFUNG)-RELATED"/>
    <property type="match status" value="1"/>
</dbReference>
<evidence type="ECO:0000256" key="1">
    <source>
        <dbReference type="ARBA" id="ARBA00010617"/>
    </source>
</evidence>
<dbReference type="Gene3D" id="1.10.630.10">
    <property type="entry name" value="Cytochrome P450"/>
    <property type="match status" value="1"/>
</dbReference>
<dbReference type="InterPro" id="IPR017972">
    <property type="entry name" value="Cyt_P450_CS"/>
</dbReference>
<comment type="similarity">
    <text evidence="1 2">Belongs to the cytochrome P450 family.</text>
</comment>
<dbReference type="SUPFAM" id="SSF48264">
    <property type="entry name" value="Cytochrome P450"/>
    <property type="match status" value="1"/>
</dbReference>
<accession>A0ABT0NLX7</accession>
<dbReference type="RefSeq" id="WP_249457011.1">
    <property type="nucleotide sequence ID" value="NZ_JAMCCK010000005.1"/>
</dbReference>
<name>A0ABT0NLX7_9ACTN</name>
<keyword evidence="2" id="KW-0560">Oxidoreductase</keyword>
<evidence type="ECO:0000256" key="2">
    <source>
        <dbReference type="RuleBase" id="RU000461"/>
    </source>
</evidence>
<dbReference type="InterPro" id="IPR001128">
    <property type="entry name" value="Cyt_P450"/>
</dbReference>
<dbReference type="Pfam" id="PF00067">
    <property type="entry name" value="p450"/>
    <property type="match status" value="2"/>
</dbReference>